<proteinExistence type="predicted"/>
<evidence type="ECO:0000256" key="4">
    <source>
        <dbReference type="ARBA" id="ARBA00022840"/>
    </source>
</evidence>
<dbReference type="InterPro" id="IPR001245">
    <property type="entry name" value="Ser-Thr/Tyr_kinase_cat_dom"/>
</dbReference>
<evidence type="ECO:0000313" key="7">
    <source>
        <dbReference type="EMBL" id="RIA87250.1"/>
    </source>
</evidence>
<keyword evidence="8" id="KW-1185">Reference proteome</keyword>
<evidence type="ECO:0000256" key="1">
    <source>
        <dbReference type="ARBA" id="ARBA00022679"/>
    </source>
</evidence>
<dbReference type="Gene3D" id="1.10.510.10">
    <property type="entry name" value="Transferase(Phosphotransferase) domain 1"/>
    <property type="match status" value="1"/>
</dbReference>
<dbReference type="SUPFAM" id="SSF56112">
    <property type="entry name" value="Protein kinase-like (PK-like)"/>
    <property type="match status" value="1"/>
</dbReference>
<comment type="caution">
    <text evidence="7">The sequence shown here is derived from an EMBL/GenBank/DDBJ whole genome shotgun (WGS) entry which is preliminary data.</text>
</comment>
<dbReference type="PROSITE" id="PS00107">
    <property type="entry name" value="PROTEIN_KINASE_ATP"/>
    <property type="match status" value="1"/>
</dbReference>
<name>A0A397SM19_9GLOM</name>
<dbReference type="OrthoDB" id="10261027at2759"/>
<dbReference type="Proteomes" id="UP000265703">
    <property type="component" value="Unassembled WGS sequence"/>
</dbReference>
<dbReference type="InterPro" id="IPR051681">
    <property type="entry name" value="Ser/Thr_Kinases-Pseudokinases"/>
</dbReference>
<dbReference type="Pfam" id="PF07714">
    <property type="entry name" value="PK_Tyr_Ser-Thr"/>
    <property type="match status" value="1"/>
</dbReference>
<dbReference type="InterPro" id="IPR017441">
    <property type="entry name" value="Protein_kinase_ATP_BS"/>
</dbReference>
<evidence type="ECO:0000313" key="8">
    <source>
        <dbReference type="Proteomes" id="UP000265703"/>
    </source>
</evidence>
<dbReference type="InterPro" id="IPR011009">
    <property type="entry name" value="Kinase-like_dom_sf"/>
</dbReference>
<keyword evidence="3 7" id="KW-0418">Kinase</keyword>
<evidence type="ECO:0000256" key="5">
    <source>
        <dbReference type="PROSITE-ProRule" id="PRU10141"/>
    </source>
</evidence>
<feature type="domain" description="Protein kinase" evidence="6">
    <location>
        <begin position="34"/>
        <end position="281"/>
    </location>
</feature>
<feature type="binding site" evidence="5">
    <location>
        <position position="62"/>
    </location>
    <ligand>
        <name>ATP</name>
        <dbReference type="ChEBI" id="CHEBI:30616"/>
    </ligand>
</feature>
<dbReference type="PANTHER" id="PTHR44329:SF288">
    <property type="entry name" value="MITOGEN-ACTIVATED PROTEIN KINASE KINASE KINASE 20"/>
    <property type="match status" value="1"/>
</dbReference>
<dbReference type="GO" id="GO:0004674">
    <property type="term" value="F:protein serine/threonine kinase activity"/>
    <property type="evidence" value="ECO:0007669"/>
    <property type="project" value="TreeGrafter"/>
</dbReference>
<organism evidence="7 8">
    <name type="scientific">Glomus cerebriforme</name>
    <dbReference type="NCBI Taxonomy" id="658196"/>
    <lineage>
        <taxon>Eukaryota</taxon>
        <taxon>Fungi</taxon>
        <taxon>Fungi incertae sedis</taxon>
        <taxon>Mucoromycota</taxon>
        <taxon>Glomeromycotina</taxon>
        <taxon>Glomeromycetes</taxon>
        <taxon>Glomerales</taxon>
        <taxon>Glomeraceae</taxon>
        <taxon>Glomus</taxon>
    </lineage>
</organism>
<evidence type="ECO:0000256" key="2">
    <source>
        <dbReference type="ARBA" id="ARBA00022741"/>
    </source>
</evidence>
<dbReference type="PROSITE" id="PS50011">
    <property type="entry name" value="PROTEIN_KINASE_DOM"/>
    <property type="match status" value="1"/>
</dbReference>
<dbReference type="GO" id="GO:0005524">
    <property type="term" value="F:ATP binding"/>
    <property type="evidence" value="ECO:0007669"/>
    <property type="project" value="UniProtKB-UniRule"/>
</dbReference>
<evidence type="ECO:0000256" key="3">
    <source>
        <dbReference type="ARBA" id="ARBA00022777"/>
    </source>
</evidence>
<keyword evidence="4 5" id="KW-0067">ATP-binding</keyword>
<evidence type="ECO:0000259" key="6">
    <source>
        <dbReference type="PROSITE" id="PS50011"/>
    </source>
</evidence>
<dbReference type="InterPro" id="IPR000719">
    <property type="entry name" value="Prot_kinase_dom"/>
</dbReference>
<protein>
    <submittedName>
        <fullName evidence="7">Kinase-like domain-containing protein</fullName>
    </submittedName>
</protein>
<sequence length="342" mass="40179">MSSNAKSKDANEYIDWLEKSIANEYFNYYEYSEFENLETIGKGSYGSVVRAKWKNAGFFVIKIFNKNYETTLKEVVNEIKLQKEMIFNENIIRFYGITKVETKYSLVLEYADSGTLKTYLNRHFNELDWNDKYQLAFQLAMQYHVYMDHSDNILVHQKKIKLTDFGLSRKIAKPLSDTTKIFGIIPFIDPKSIIDQEYELNKKSDVYSIGVLMWQISSGRQPFSDNNYDGCLILSIVNGKREEIIDDTPIEYSNLYTQCWKYEPNERPDTRDIVSILEKMISSNQFHIIDNNDFNDFTIEENEDNSLQESSDINDDLILDNLLNEINYDYRSSSKKSNIYSI</sequence>
<accession>A0A397SM19</accession>
<dbReference type="EMBL" id="QKYT01000318">
    <property type="protein sequence ID" value="RIA87250.1"/>
    <property type="molecule type" value="Genomic_DNA"/>
</dbReference>
<gene>
    <name evidence="7" type="ORF">C1645_828040</name>
</gene>
<reference evidence="7 8" key="1">
    <citation type="submission" date="2018-06" db="EMBL/GenBank/DDBJ databases">
        <title>Comparative genomics reveals the genomic features of Rhizophagus irregularis, R. cerebriforme, R. diaphanum and Gigaspora rosea, and their symbiotic lifestyle signature.</title>
        <authorList>
            <person name="Morin E."/>
            <person name="San Clemente H."/>
            <person name="Chen E.C.H."/>
            <person name="De La Providencia I."/>
            <person name="Hainaut M."/>
            <person name="Kuo A."/>
            <person name="Kohler A."/>
            <person name="Murat C."/>
            <person name="Tang N."/>
            <person name="Roy S."/>
            <person name="Loubradou J."/>
            <person name="Henrissat B."/>
            <person name="Grigoriev I.V."/>
            <person name="Corradi N."/>
            <person name="Roux C."/>
            <person name="Martin F.M."/>
        </authorList>
    </citation>
    <scope>NUCLEOTIDE SEQUENCE [LARGE SCALE GENOMIC DNA]</scope>
    <source>
        <strain evidence="7 8">DAOM 227022</strain>
    </source>
</reference>
<keyword evidence="1" id="KW-0808">Transferase</keyword>
<dbReference type="PANTHER" id="PTHR44329">
    <property type="entry name" value="SERINE/THREONINE-PROTEIN KINASE TNNI3K-RELATED"/>
    <property type="match status" value="1"/>
</dbReference>
<dbReference type="AlphaFoldDB" id="A0A397SM19"/>
<keyword evidence="2 5" id="KW-0547">Nucleotide-binding</keyword>